<proteinExistence type="predicted"/>
<dbReference type="Proteomes" id="UP001597097">
    <property type="component" value="Unassembled WGS sequence"/>
</dbReference>
<keyword evidence="2" id="KW-1185">Reference proteome</keyword>
<reference evidence="2" key="1">
    <citation type="journal article" date="2019" name="Int. J. Syst. Evol. Microbiol.">
        <title>The Global Catalogue of Microorganisms (GCM) 10K type strain sequencing project: providing services to taxonomists for standard genome sequencing and annotation.</title>
        <authorList>
            <consortium name="The Broad Institute Genomics Platform"/>
            <consortium name="The Broad Institute Genome Sequencing Center for Infectious Disease"/>
            <person name="Wu L."/>
            <person name="Ma J."/>
        </authorList>
    </citation>
    <scope>NUCLEOTIDE SEQUENCE [LARGE SCALE GENOMIC DNA]</scope>
    <source>
        <strain evidence="2">CGMCC 1.15399</strain>
    </source>
</reference>
<accession>A0ABW4GXF0</accession>
<name>A0ABW4GXF0_9ACTN</name>
<gene>
    <name evidence="1" type="ORF">ACFSJ0_59250</name>
</gene>
<protein>
    <submittedName>
        <fullName evidence="1">Uncharacterized protein</fullName>
    </submittedName>
</protein>
<dbReference type="EMBL" id="JBHUCM010000070">
    <property type="protein sequence ID" value="MFD1547074.1"/>
    <property type="molecule type" value="Genomic_DNA"/>
</dbReference>
<evidence type="ECO:0000313" key="2">
    <source>
        <dbReference type="Proteomes" id="UP001597097"/>
    </source>
</evidence>
<dbReference type="RefSeq" id="WP_219536521.1">
    <property type="nucleotide sequence ID" value="NZ_JAHKRM010000031.1"/>
</dbReference>
<evidence type="ECO:0000313" key="1">
    <source>
        <dbReference type="EMBL" id="MFD1547074.1"/>
    </source>
</evidence>
<comment type="caution">
    <text evidence="1">The sequence shown here is derived from an EMBL/GenBank/DDBJ whole genome shotgun (WGS) entry which is preliminary data.</text>
</comment>
<sequence length="309" mass="34591">MEANTMPCKMCSEQPIREYNGKNGLERAPLCREHDDETKYPKKWCDGCPERTTLLTVGKEEYVEIIKFTVKPTTMIQIFGPWTFSELSFCKPCSVAQTCRACCTPAYLVESKTLLRGAKLLAENDARCAFCASGPAFDVEACVKDGLAWIRSWFEGKKENFPKEIPNFSVKVVPASVIMAEGHGLGEKGTLLGLCKAQGVGNKFTSYTIFVLNGMRKAAFMETLVHELTHIWLYENKLSKKPYVEGFCNFVSINYLLSLGNDEDAGRRRNFMMANPNAFYGGDMKAYLLQAKASAFNPFAHLRGAQDIK</sequence>
<organism evidence="1 2">
    <name type="scientific">Nonomuraea guangzhouensis</name>
    <dbReference type="NCBI Taxonomy" id="1291555"/>
    <lineage>
        <taxon>Bacteria</taxon>
        <taxon>Bacillati</taxon>
        <taxon>Actinomycetota</taxon>
        <taxon>Actinomycetes</taxon>
        <taxon>Streptosporangiales</taxon>
        <taxon>Streptosporangiaceae</taxon>
        <taxon>Nonomuraea</taxon>
    </lineage>
</organism>